<proteinExistence type="predicted"/>
<dbReference type="Proteomes" id="UP000250078">
    <property type="component" value="Unassembled WGS sequence"/>
</dbReference>
<keyword evidence="2" id="KW-1185">Reference proteome</keyword>
<accession>A0ACC8EKR5</accession>
<evidence type="ECO:0000313" key="1">
    <source>
        <dbReference type="EMBL" id="OCK86783.1"/>
    </source>
</evidence>
<name>A0ACC8EKR5_9PEZI</name>
<reference evidence="1 2" key="1">
    <citation type="journal article" date="2016" name="Nat. Commun.">
        <title>Ectomycorrhizal ecology is imprinted in the genome of the dominant symbiotic fungus Cenococcum geophilum.</title>
        <authorList>
            <consortium name="DOE Joint Genome Institute"/>
            <person name="Peter M."/>
            <person name="Kohler A."/>
            <person name="Ohm R.A."/>
            <person name="Kuo A."/>
            <person name="Krutzmann J."/>
            <person name="Morin E."/>
            <person name="Arend M."/>
            <person name="Barry K.W."/>
            <person name="Binder M."/>
            <person name="Choi C."/>
            <person name="Clum A."/>
            <person name="Copeland A."/>
            <person name="Grisel N."/>
            <person name="Haridas S."/>
            <person name="Kipfer T."/>
            <person name="LaButti K."/>
            <person name="Lindquist E."/>
            <person name="Lipzen A."/>
            <person name="Maire R."/>
            <person name="Meier B."/>
            <person name="Mihaltcheva S."/>
            <person name="Molinier V."/>
            <person name="Murat C."/>
            <person name="Poggeler S."/>
            <person name="Quandt C.A."/>
            <person name="Sperisen C."/>
            <person name="Tritt A."/>
            <person name="Tisserant E."/>
            <person name="Crous P.W."/>
            <person name="Henrissat B."/>
            <person name="Nehls U."/>
            <person name="Egli S."/>
            <person name="Spatafora J.W."/>
            <person name="Grigoriev I.V."/>
            <person name="Martin F.M."/>
        </authorList>
    </citation>
    <scope>NUCLEOTIDE SEQUENCE [LARGE SCALE GENOMIC DNA]</scope>
    <source>
        <strain evidence="1 2">1.58</strain>
    </source>
</reference>
<gene>
    <name evidence="1" type="ORF">K441DRAFT_709695</name>
</gene>
<dbReference type="EMBL" id="KV748285">
    <property type="protein sequence ID" value="OCK86783.1"/>
    <property type="molecule type" value="Genomic_DNA"/>
</dbReference>
<protein>
    <submittedName>
        <fullName evidence="1">FAD dependent oxidoreductase</fullName>
    </submittedName>
</protein>
<organism evidence="1 2">
    <name type="scientific">Cenococcum geophilum 1.58</name>
    <dbReference type="NCBI Taxonomy" id="794803"/>
    <lineage>
        <taxon>Eukaryota</taxon>
        <taxon>Fungi</taxon>
        <taxon>Dikarya</taxon>
        <taxon>Ascomycota</taxon>
        <taxon>Pezizomycotina</taxon>
        <taxon>Dothideomycetes</taxon>
        <taxon>Pleosporomycetidae</taxon>
        <taxon>Gloniales</taxon>
        <taxon>Gloniaceae</taxon>
        <taxon>Cenococcum</taxon>
    </lineage>
</organism>
<sequence length="350" mass="38410">MSKPQCHVAIIGAGLGGLAAAIGIARAGHKVTIIEQATALGEVGVGIQIPPNSSRILRRYGLLNKIEAVSARPKDFILRSYKDGAMLSRQNMLPYAVNTYGNPYLHIHRADYHKILAQEAHRLGVSIQLGSTVTAINFETPAVHIKGKLDFRADIVVGVDGLKSLTGDLAYRIVVKAEDMVTHENPRELVNNPAINYWMGLNAHAVCYLLKGGGLYNIVLACPDNLPELVNTQAADIQEMRDFFAKWDPRLKTLLSIVQETSKWRLQNSEEMKKWSHPSGKFALLGDACHATLPYLAQGAAMAVEDGAVLGTLMEKLGDKAQLKDVLVIYEKLRKERTTHVVKSSRSRTS</sequence>
<evidence type="ECO:0000313" key="2">
    <source>
        <dbReference type="Proteomes" id="UP000250078"/>
    </source>
</evidence>